<name>A0A9P3UEW0_KLEVA</name>
<dbReference type="EMBL" id="BQTA01000006">
    <property type="protein sequence ID" value="GKJ93437.1"/>
    <property type="molecule type" value="Genomic_DNA"/>
</dbReference>
<dbReference type="InterPro" id="IPR038025">
    <property type="entry name" value="CbeA_sf"/>
</dbReference>
<sequence length="112" mass="12465">MTKEPVQEHVWGLHSQTVPSFSARLVQEGRRLHFLADRATLLGTFSPEQSAALDAIFPALIRDMETALLSGKLDPLEAKQYIYIRNGFACESDTLGSCGYVYIVIYPQSETS</sequence>
<proteinExistence type="predicted"/>
<organism evidence="1 2">
    <name type="scientific">Klebsiella variicola</name>
    <dbReference type="NCBI Taxonomy" id="244366"/>
    <lineage>
        <taxon>Bacteria</taxon>
        <taxon>Pseudomonadati</taxon>
        <taxon>Pseudomonadota</taxon>
        <taxon>Gammaproteobacteria</taxon>
        <taxon>Enterobacterales</taxon>
        <taxon>Enterobacteriaceae</taxon>
        <taxon>Klebsiella/Raoultella group</taxon>
        <taxon>Klebsiella</taxon>
        <taxon>Klebsiella pneumoniae complex</taxon>
    </lineage>
</organism>
<dbReference type="Pfam" id="PF06154">
    <property type="entry name" value="CbeA_antitoxin"/>
    <property type="match status" value="1"/>
</dbReference>
<accession>A0A9P3UEW0</accession>
<comment type="caution">
    <text evidence="1">The sequence shown here is derived from an EMBL/GenBank/DDBJ whole genome shotgun (WGS) entry which is preliminary data.</text>
</comment>
<reference evidence="1" key="1">
    <citation type="journal article" date="2022" name="J. Appl. Microbiol.">
        <title>PCR-based ORF typing of Klebsiella pneumoniae for rapid identification of global clones and transmission events.</title>
        <authorList>
            <person name="Nonogaki R."/>
            <person name="Iijima A."/>
            <person name="Kawamura K."/>
            <person name="Kayama S."/>
            <person name="Sugai M."/>
            <person name="Yagi T."/>
            <person name="Arakawa Y."/>
            <person name="Doi Y."/>
            <person name="Suzuki M."/>
        </authorList>
    </citation>
    <scope>NUCLEOTIDE SEQUENCE</scope>
    <source>
        <strain evidence="1">NUKP-37</strain>
    </source>
</reference>
<evidence type="ECO:0000313" key="1">
    <source>
        <dbReference type="EMBL" id="GKJ93437.1"/>
    </source>
</evidence>
<protein>
    <submittedName>
        <fullName evidence="1">Antitoxin</fullName>
    </submittedName>
</protein>
<gene>
    <name evidence="1" type="ORF">NUKP37_24750</name>
</gene>
<dbReference type="AlphaFoldDB" id="A0A9P3UEW0"/>
<dbReference type="GO" id="GO:0051495">
    <property type="term" value="P:positive regulation of cytoskeleton organization"/>
    <property type="evidence" value="ECO:0007669"/>
    <property type="project" value="InterPro"/>
</dbReference>
<evidence type="ECO:0000313" key="2">
    <source>
        <dbReference type="Proteomes" id="UP001060507"/>
    </source>
</evidence>
<dbReference type="RefSeq" id="WP_086892948.1">
    <property type="nucleotide sequence ID" value="NZ_BIIL01000002.1"/>
</dbReference>
<dbReference type="Gene3D" id="3.30.450.20">
    <property type="entry name" value="PAS domain"/>
    <property type="match status" value="1"/>
</dbReference>
<dbReference type="SUPFAM" id="SSF143737">
    <property type="entry name" value="YeeU-like"/>
    <property type="match status" value="1"/>
</dbReference>
<dbReference type="InterPro" id="IPR009320">
    <property type="entry name" value="Antitoxin_CbeA"/>
</dbReference>
<dbReference type="Proteomes" id="UP001060507">
    <property type="component" value="Unassembled WGS sequence"/>
</dbReference>